<gene>
    <name evidence="2" type="ORF">XELAEV_18033274mg</name>
</gene>
<reference evidence="3" key="1">
    <citation type="journal article" date="2016" name="Nature">
        <title>Genome evolution in the allotetraploid frog Xenopus laevis.</title>
        <authorList>
            <person name="Session A.M."/>
            <person name="Uno Y."/>
            <person name="Kwon T."/>
            <person name="Chapman J.A."/>
            <person name="Toyoda A."/>
            <person name="Takahashi S."/>
            <person name="Fukui A."/>
            <person name="Hikosaka A."/>
            <person name="Suzuki A."/>
            <person name="Kondo M."/>
            <person name="van Heeringen S.J."/>
            <person name="Quigley I."/>
            <person name="Heinz S."/>
            <person name="Ogino H."/>
            <person name="Ochi H."/>
            <person name="Hellsten U."/>
            <person name="Lyons J.B."/>
            <person name="Simakov O."/>
            <person name="Putnam N."/>
            <person name="Stites J."/>
            <person name="Kuroki Y."/>
            <person name="Tanaka T."/>
            <person name="Michiue T."/>
            <person name="Watanabe M."/>
            <person name="Bogdanovic O."/>
            <person name="Lister R."/>
            <person name="Georgiou G."/>
            <person name="Paranjpe S.S."/>
            <person name="van Kruijsbergen I."/>
            <person name="Shu S."/>
            <person name="Carlson J."/>
            <person name="Kinoshita T."/>
            <person name="Ohta Y."/>
            <person name="Mawaribuchi S."/>
            <person name="Jenkins J."/>
            <person name="Grimwood J."/>
            <person name="Schmutz J."/>
            <person name="Mitros T."/>
            <person name="Mozaffari S.V."/>
            <person name="Suzuki Y."/>
            <person name="Haramoto Y."/>
            <person name="Yamamoto T.S."/>
            <person name="Takagi C."/>
            <person name="Heald R."/>
            <person name="Miller K."/>
            <person name="Haudenschild C."/>
            <person name="Kitzman J."/>
            <person name="Nakayama T."/>
            <person name="Izutsu Y."/>
            <person name="Robert J."/>
            <person name="Fortriede J."/>
            <person name="Burns K."/>
            <person name="Lotay V."/>
            <person name="Karimi K."/>
            <person name="Yasuoka Y."/>
            <person name="Dichmann D.S."/>
            <person name="Flajnik M.F."/>
            <person name="Houston D.W."/>
            <person name="Shendure J."/>
            <person name="DuPasquier L."/>
            <person name="Vize P.D."/>
            <person name="Zorn A.M."/>
            <person name="Ito M."/>
            <person name="Marcotte E.M."/>
            <person name="Wallingford J.B."/>
            <person name="Ito Y."/>
            <person name="Asashima M."/>
            <person name="Ueno N."/>
            <person name="Matsuda Y."/>
            <person name="Veenstra G.J."/>
            <person name="Fujiyama A."/>
            <person name="Harland R.M."/>
            <person name="Taira M."/>
            <person name="Rokhsar D.S."/>
        </authorList>
    </citation>
    <scope>NUCLEOTIDE SEQUENCE [LARGE SCALE GENOMIC DNA]</scope>
    <source>
        <strain evidence="3">J</strain>
    </source>
</reference>
<proteinExistence type="predicted"/>
<dbReference type="EMBL" id="CM004477">
    <property type="protein sequence ID" value="OCT74312.1"/>
    <property type="molecule type" value="Genomic_DNA"/>
</dbReference>
<sequence>MNTTAPPPENGQYSTNQPRPFFYAQPTAQLPFPNPWYLGQLYNPYCIPGPGFRGGNPYVPYYSVALHEYPGYFVPQLQMNTRMSRRPHFNPHPPSPMFYHATRFRHYSSHGRRTETKETQTDPRQQECASKRQQSSDCKSCDVGNVVYHSSGISSTGNDSNLENVEMSLSTSTRERDFHKNACNVTKYRDMPPGSYAYEKEEVRIVKELPENVVQRDLFCEGVLCGPHAEGEDLAVQSIAFSNKDEYKNSLPPKLCIDAVQETETQTTIVQTREPRNETSRQRMQSLNVKATVDADSPTMVMEHVEVVGPGYDDPQVSVPKDSCEHNLITNDQLIEGSDGCPEQQGIANESTCNGEVKLANKSNMWTEDSIEKCMPSPTWLACFENIDANYDYDVYSSQRKQKRTSVLSITSEELSSRDEGSSVDSVSVSYFVPDYFLRKGLYAFRKTTEDLEREPIKSGGSLKEDEILLKQCSNQYDKKYRTSAVKAKDVSRRCRKIGVSLKDLNRRKLYSVKKKPKSQSLSEPEDSEEYCVMEEEDLQNHDKGDEDDSDEDEYYFQESLPHGQVDIGKGSIFKQIAQNRILWKPPKGMIPAQLIGWPVREKQVCRLKDYDGSDYTIYDKQLAKLNRGFKEISEQKKSLQKSVGGKVQKKTTGTAVEEYWVGRGAKPKFPEPAYYLQDPAKIKTQDKPPKKKGALKSSKRKQTRTDPEEVETWEIPRSLLYEREPWITEAWHKKEIEKWQTYKIVYTVSLKQILYIVCFCM</sequence>
<dbReference type="AlphaFoldDB" id="A0A974HDV3"/>
<name>A0A974HDV3_XENLA</name>
<feature type="compositionally biased region" description="Polar residues" evidence="1">
    <location>
        <begin position="127"/>
        <end position="138"/>
    </location>
</feature>
<accession>A0A974HDV3</accession>
<organism evidence="2 3">
    <name type="scientific">Xenopus laevis</name>
    <name type="common">African clawed frog</name>
    <dbReference type="NCBI Taxonomy" id="8355"/>
    <lineage>
        <taxon>Eukaryota</taxon>
        <taxon>Metazoa</taxon>
        <taxon>Chordata</taxon>
        <taxon>Craniata</taxon>
        <taxon>Vertebrata</taxon>
        <taxon>Euteleostomi</taxon>
        <taxon>Amphibia</taxon>
        <taxon>Batrachia</taxon>
        <taxon>Anura</taxon>
        <taxon>Pipoidea</taxon>
        <taxon>Pipidae</taxon>
        <taxon>Xenopodinae</taxon>
        <taxon>Xenopus</taxon>
        <taxon>Xenopus</taxon>
    </lineage>
</organism>
<evidence type="ECO:0000313" key="2">
    <source>
        <dbReference type="EMBL" id="OCT74312.1"/>
    </source>
</evidence>
<dbReference type="PANTHER" id="PTHR38654:SF1">
    <property type="entry name" value="BUCKY BALL"/>
    <property type="match status" value="1"/>
</dbReference>
<feature type="compositionally biased region" description="Basic residues" evidence="1">
    <location>
        <begin position="690"/>
        <end position="703"/>
    </location>
</feature>
<protein>
    <submittedName>
        <fullName evidence="2">Uncharacterized protein</fullName>
    </submittedName>
</protein>
<dbReference type="OMA" id="EREPWIT"/>
<evidence type="ECO:0000256" key="1">
    <source>
        <dbReference type="SAM" id="MobiDB-lite"/>
    </source>
</evidence>
<feature type="compositionally biased region" description="Basic and acidic residues" evidence="1">
    <location>
        <begin position="112"/>
        <end position="125"/>
    </location>
</feature>
<dbReference type="Proteomes" id="UP000694892">
    <property type="component" value="Chromosome 6S"/>
</dbReference>
<feature type="region of interest" description="Disordered" evidence="1">
    <location>
        <begin position="684"/>
        <end position="710"/>
    </location>
</feature>
<dbReference type="PANTHER" id="PTHR38654">
    <property type="entry name" value="BUCKY BALL-RELATED"/>
    <property type="match status" value="1"/>
</dbReference>
<dbReference type="InterPro" id="IPR053309">
    <property type="entry name" value="Balbiani_Body_Formation"/>
</dbReference>
<feature type="region of interest" description="Disordered" evidence="1">
    <location>
        <begin position="108"/>
        <end position="139"/>
    </location>
</feature>
<evidence type="ECO:0000313" key="3">
    <source>
        <dbReference type="Proteomes" id="UP000694892"/>
    </source>
</evidence>